<dbReference type="EMBL" id="JAFJYH010000246">
    <property type="protein sequence ID" value="KAG4414831.1"/>
    <property type="molecule type" value="Genomic_DNA"/>
</dbReference>
<comment type="caution">
    <text evidence="2">The sequence shown here is derived from an EMBL/GenBank/DDBJ whole genome shotgun (WGS) entry which is preliminary data.</text>
</comment>
<reference evidence="2" key="1">
    <citation type="submission" date="2021-02" db="EMBL/GenBank/DDBJ databases">
        <title>Genome sequence Cadophora malorum strain M34.</title>
        <authorList>
            <person name="Stefanovic E."/>
            <person name="Vu D."/>
            <person name="Scully C."/>
            <person name="Dijksterhuis J."/>
            <person name="Roader J."/>
            <person name="Houbraken J."/>
        </authorList>
    </citation>
    <scope>NUCLEOTIDE SEQUENCE</scope>
    <source>
        <strain evidence="2">M34</strain>
    </source>
</reference>
<feature type="compositionally biased region" description="Basic and acidic residues" evidence="1">
    <location>
        <begin position="338"/>
        <end position="347"/>
    </location>
</feature>
<gene>
    <name evidence="2" type="ORF">IFR04_012019</name>
</gene>
<sequence>MTIRTRIDNFQGSDSEYIIYLERKVTQLTRPHSPPSSPQADVGDKLRFVPFEPGTLATCGKTTPNRWQNEMDKMLGSFPGDGDWSSKRESTGLSTESKLLLAFDIITGISMPSVKPTTVGSNLLAPAELDTAFRLCCVLLHQGVEASRVDDLMKICISKSDPKNLGVLRRGAIWVNRMIRVLAGDGLGQRASEAFVLCGETVAQYGRFADAGENGFSYFRKSVQARGFNESNAHTFLPFWIPFFIKTILGDVYSLFDICDALGYDETSKMGGYSEWLESYRSRKVLLPNAVLAGGYRNHQEAEDSLPNPAPKRRRKSTRPIPKRKRQLAGPGLKRKSKSFEPADRRQLQGSSRADPLRCLDPDPEDVSHSDSRVPHEDHAMHALLTAVDHAVSCEQDQQLGGVTGVSGSLDWDGLDSRGQVESNSLQQLCVVSNTNTSAFGNAFMPACQINNNESANAGNNQPFFDYAKAYDLNTIAFDYNNAYDLNTIAFDYNNAYDLNTFSFENNNGNDLTTFVAFNCTAAYTPSSLSADTACNLPPSANLPTLPEVTSTDLEPGVVP</sequence>
<protein>
    <submittedName>
        <fullName evidence="2">Uncharacterized protein</fullName>
    </submittedName>
</protein>
<dbReference type="Proteomes" id="UP000664132">
    <property type="component" value="Unassembled WGS sequence"/>
</dbReference>
<evidence type="ECO:0000256" key="1">
    <source>
        <dbReference type="SAM" id="MobiDB-lite"/>
    </source>
</evidence>
<accession>A0A8H7T9N0</accession>
<name>A0A8H7T9N0_9HELO</name>
<dbReference type="AlphaFoldDB" id="A0A8H7T9N0"/>
<proteinExistence type="predicted"/>
<feature type="region of interest" description="Disordered" evidence="1">
    <location>
        <begin position="298"/>
        <end position="374"/>
    </location>
</feature>
<feature type="compositionally biased region" description="Basic and acidic residues" evidence="1">
    <location>
        <begin position="355"/>
        <end position="374"/>
    </location>
</feature>
<organism evidence="2 3">
    <name type="scientific">Cadophora malorum</name>
    <dbReference type="NCBI Taxonomy" id="108018"/>
    <lineage>
        <taxon>Eukaryota</taxon>
        <taxon>Fungi</taxon>
        <taxon>Dikarya</taxon>
        <taxon>Ascomycota</taxon>
        <taxon>Pezizomycotina</taxon>
        <taxon>Leotiomycetes</taxon>
        <taxon>Helotiales</taxon>
        <taxon>Ploettnerulaceae</taxon>
        <taxon>Cadophora</taxon>
    </lineage>
</organism>
<keyword evidence="3" id="KW-1185">Reference proteome</keyword>
<dbReference type="OrthoDB" id="3882355at2759"/>
<feature type="compositionally biased region" description="Basic residues" evidence="1">
    <location>
        <begin position="311"/>
        <end position="337"/>
    </location>
</feature>
<evidence type="ECO:0000313" key="2">
    <source>
        <dbReference type="EMBL" id="KAG4414831.1"/>
    </source>
</evidence>
<evidence type="ECO:0000313" key="3">
    <source>
        <dbReference type="Proteomes" id="UP000664132"/>
    </source>
</evidence>